<evidence type="ECO:0008006" key="3">
    <source>
        <dbReference type="Google" id="ProtNLM"/>
    </source>
</evidence>
<proteinExistence type="predicted"/>
<accession>A0A1F4ZWJ4</accession>
<evidence type="ECO:0000313" key="1">
    <source>
        <dbReference type="EMBL" id="OGD09827.1"/>
    </source>
</evidence>
<dbReference type="CDD" id="cd04186">
    <property type="entry name" value="GT_2_like_c"/>
    <property type="match status" value="1"/>
</dbReference>
<protein>
    <recommendedName>
        <fullName evidence="3">Glycosyltransferase 2-like domain-containing protein</fullName>
    </recommendedName>
</protein>
<dbReference type="PANTHER" id="PTHR43179:SF7">
    <property type="entry name" value="RHAMNOSYLTRANSFERASE WBBL"/>
    <property type="match status" value="1"/>
</dbReference>
<dbReference type="InterPro" id="IPR029044">
    <property type="entry name" value="Nucleotide-diphossugar_trans"/>
</dbReference>
<dbReference type="Pfam" id="PF13641">
    <property type="entry name" value="Glyco_tranf_2_3"/>
    <property type="match status" value="1"/>
</dbReference>
<dbReference type="AlphaFoldDB" id="A0A1F4ZWJ4"/>
<comment type="caution">
    <text evidence="1">The sequence shown here is derived from an EMBL/GenBank/DDBJ whole genome shotgun (WGS) entry which is preliminary data.</text>
</comment>
<sequence>MSKPRSNPTLTIVILSFNVERLLIDCLKSVFATQTTANSWKVVVADNVSSDNSVASVKKLFPQVEIIQNSQNLGFSKGNNVALRRVNTEYTLLLNPDTVVYPHTIQKVLTFMIDHPKVGAATCRVELPDGSLDYSCHRGFPDPWNTFLYFFAGKLKKFSGYSDKPIPDIPHEIDALTGAFAMIRTKVGKKLNWLDEDYTWNGEDLDFCYRLKQLGWKVMYIPDVKITHFKGSSSGLWKTGQYQVAKAKKLTAARQGVDAMRIFYNKHLKVKYPWIFNQFIYLGMFLLKTIRQAKIHLGQGI</sequence>
<dbReference type="SUPFAM" id="SSF53448">
    <property type="entry name" value="Nucleotide-diphospho-sugar transferases"/>
    <property type="match status" value="1"/>
</dbReference>
<reference evidence="1 2" key="1">
    <citation type="journal article" date="2016" name="Nat. Commun.">
        <title>Thousands of microbial genomes shed light on interconnected biogeochemical processes in an aquifer system.</title>
        <authorList>
            <person name="Anantharaman K."/>
            <person name="Brown C.T."/>
            <person name="Hug L.A."/>
            <person name="Sharon I."/>
            <person name="Castelle C.J."/>
            <person name="Probst A.J."/>
            <person name="Thomas B.C."/>
            <person name="Singh A."/>
            <person name="Wilkins M.J."/>
            <person name="Karaoz U."/>
            <person name="Brodie E.L."/>
            <person name="Williams K.H."/>
            <person name="Hubbard S.S."/>
            <person name="Banfield J.F."/>
        </authorList>
    </citation>
    <scope>NUCLEOTIDE SEQUENCE [LARGE SCALE GENOMIC DNA]</scope>
</reference>
<dbReference type="Proteomes" id="UP000176424">
    <property type="component" value="Unassembled WGS sequence"/>
</dbReference>
<dbReference type="STRING" id="1797263.A2397_04470"/>
<dbReference type="Gene3D" id="3.90.550.10">
    <property type="entry name" value="Spore Coat Polysaccharide Biosynthesis Protein SpsA, Chain A"/>
    <property type="match status" value="1"/>
</dbReference>
<dbReference type="EMBL" id="MEXR01000021">
    <property type="protein sequence ID" value="OGD09827.1"/>
    <property type="molecule type" value="Genomic_DNA"/>
</dbReference>
<organism evidence="1 2">
    <name type="scientific">Candidatus Amesbacteria bacterium RIFOXYB1_FULL_44_23</name>
    <dbReference type="NCBI Taxonomy" id="1797263"/>
    <lineage>
        <taxon>Bacteria</taxon>
        <taxon>Candidatus Amesiibacteriota</taxon>
    </lineage>
</organism>
<gene>
    <name evidence="1" type="ORF">A2397_04470</name>
</gene>
<name>A0A1F4ZWJ4_9BACT</name>
<evidence type="ECO:0000313" key="2">
    <source>
        <dbReference type="Proteomes" id="UP000176424"/>
    </source>
</evidence>
<dbReference type="PANTHER" id="PTHR43179">
    <property type="entry name" value="RHAMNOSYLTRANSFERASE WBBL"/>
    <property type="match status" value="1"/>
</dbReference>